<dbReference type="Proteomes" id="UP000218418">
    <property type="component" value="Chromosome"/>
</dbReference>
<dbReference type="OrthoDB" id="569771at2"/>
<dbReference type="PANTHER" id="PTHR35586">
    <property type="entry name" value="SLL1691 PROTEIN"/>
    <property type="match status" value="1"/>
</dbReference>
<dbReference type="EMBL" id="AP018227">
    <property type="protein sequence ID" value="BAY82734.1"/>
    <property type="molecule type" value="Genomic_DNA"/>
</dbReference>
<gene>
    <name evidence="1" type="ORF">NIES267_22180</name>
</gene>
<dbReference type="PANTHER" id="PTHR35586:SF1">
    <property type="entry name" value="SLL1691 PROTEIN"/>
    <property type="match status" value="1"/>
</dbReference>
<reference evidence="1 2" key="1">
    <citation type="submission" date="2017-06" db="EMBL/GenBank/DDBJ databases">
        <title>Genome sequencing of cyanobaciteial culture collection at National Institute for Environmental Studies (NIES).</title>
        <authorList>
            <person name="Hirose Y."/>
            <person name="Shimura Y."/>
            <person name="Fujisawa T."/>
            <person name="Nakamura Y."/>
            <person name="Kawachi M."/>
        </authorList>
    </citation>
    <scope>NUCLEOTIDE SEQUENCE [LARGE SCALE GENOMIC DNA]</scope>
    <source>
        <strain evidence="1 2">NIES-267</strain>
    </source>
</reference>
<organism evidence="1 2">
    <name type="scientific">Calothrix parasitica NIES-267</name>
    <dbReference type="NCBI Taxonomy" id="1973488"/>
    <lineage>
        <taxon>Bacteria</taxon>
        <taxon>Bacillati</taxon>
        <taxon>Cyanobacteriota</taxon>
        <taxon>Cyanophyceae</taxon>
        <taxon>Nostocales</taxon>
        <taxon>Calotrichaceae</taxon>
        <taxon>Calothrix</taxon>
    </lineage>
</organism>
<dbReference type="AlphaFoldDB" id="A0A1Z4LNH4"/>
<accession>A0A1Z4LNH4</accession>
<name>A0A1Z4LNH4_9CYAN</name>
<evidence type="ECO:0000313" key="1">
    <source>
        <dbReference type="EMBL" id="BAY82734.1"/>
    </source>
</evidence>
<evidence type="ECO:0000313" key="2">
    <source>
        <dbReference type="Proteomes" id="UP000218418"/>
    </source>
</evidence>
<protein>
    <recommendedName>
        <fullName evidence="3">Transposase (putative) YhgA-like domain-containing protein</fullName>
    </recommendedName>
</protein>
<evidence type="ECO:0008006" key="3">
    <source>
        <dbReference type="Google" id="ProtNLM"/>
    </source>
</evidence>
<sequence>MSADEYDTPWKEAIEIYFRECIEFFFPIAAAEIDWERGYTFLDKELQQVVRDAEFGKRFVDKLVQVWLKDGTEQWVLIHLEVQSNEEKDFAKRMYIYHYRLFDRYNQSIASFAILADERPTWRPNQFRDELWGCEVTFKFPIVKLLDYSEQWNQLEASSNPFATVVMAHLKAKETRQDSEIRKRWKLYLTKQLYEKGYQREDIINLFRFIDWVLKLPEELETSFRNEVTEYEENKKMPYVTSVERRGIKQGILKGIEALLEVKFGTEGLEILPEISQIQDVDVLESILTGIKTKNTLQEIREIYL</sequence>
<keyword evidence="2" id="KW-1185">Reference proteome</keyword>
<proteinExistence type="predicted"/>